<dbReference type="GO" id="GO:0016757">
    <property type="term" value="F:glycosyltransferase activity"/>
    <property type="evidence" value="ECO:0007669"/>
    <property type="project" value="UniProtKB-KW"/>
</dbReference>
<dbReference type="Gene3D" id="3.90.550.10">
    <property type="entry name" value="Spore Coat Polysaccharide Biosynthesis Protein SpsA, Chain A"/>
    <property type="match status" value="1"/>
</dbReference>
<dbReference type="SUPFAM" id="SSF53448">
    <property type="entry name" value="Nucleotide-diphospho-sugar transferases"/>
    <property type="match status" value="1"/>
</dbReference>
<dbReference type="AlphaFoldDB" id="A0A395VB50"/>
<organism evidence="6 7">
    <name type="scientific">Roseburia hominis</name>
    <dbReference type="NCBI Taxonomy" id="301301"/>
    <lineage>
        <taxon>Bacteria</taxon>
        <taxon>Bacillati</taxon>
        <taxon>Bacillota</taxon>
        <taxon>Clostridia</taxon>
        <taxon>Lachnospirales</taxon>
        <taxon>Lachnospiraceae</taxon>
        <taxon>Roseburia</taxon>
    </lineage>
</organism>
<dbReference type="InterPro" id="IPR029044">
    <property type="entry name" value="Nucleotide-diphossugar_trans"/>
</dbReference>
<evidence type="ECO:0000259" key="5">
    <source>
        <dbReference type="Pfam" id="PF00535"/>
    </source>
</evidence>
<dbReference type="Pfam" id="PF00535">
    <property type="entry name" value="Glycos_transf_2"/>
    <property type="match status" value="1"/>
</dbReference>
<evidence type="ECO:0000256" key="2">
    <source>
        <dbReference type="ARBA" id="ARBA00006739"/>
    </source>
</evidence>
<proteinExistence type="inferred from homology"/>
<keyword evidence="3" id="KW-0328">Glycosyltransferase</keyword>
<accession>A0A395VB50</accession>
<protein>
    <submittedName>
        <fullName evidence="6">Glycosyltransferase</fullName>
    </submittedName>
</protein>
<sequence>MRVDIIIPTYKPDDTFCLLLQKLQEQTFVIHELILVNTEETLWNDAIRKYPIEQIRKELPFPSRIFHMTRENFDHGGARNTGVGYSGADILIFMTQDAVPADDRLVEHLVHALTSGASGLGTPAKGAVAVAYARQLPREDCGIIERYTRQFNYPKEGCVKSSEDIPRLGIKTFFCSDVCAAYRRDLFEQLGRFESPVIFNEDMFFAAHAVQEGYKVAYAADAEVVHSHNYSVKQQFHRNFDLAVSQTVHPEIFEQVSSEAEGMRLVKNTMGYLCKIHKPYLIWKLGWQCVGKYAGYFLGKRYQKLGRRQILKCTMSPYYWKRIWSEK</sequence>
<comment type="similarity">
    <text evidence="2">Belongs to the glycosyltransferase 2 family.</text>
</comment>
<keyword evidence="4 6" id="KW-0808">Transferase</keyword>
<dbReference type="PANTHER" id="PTHR43179:SF12">
    <property type="entry name" value="GALACTOFURANOSYLTRANSFERASE GLFT2"/>
    <property type="match status" value="1"/>
</dbReference>
<gene>
    <name evidence="6" type="ORF">DWX93_10420</name>
</gene>
<evidence type="ECO:0000256" key="3">
    <source>
        <dbReference type="ARBA" id="ARBA00022676"/>
    </source>
</evidence>
<dbReference type="InterPro" id="IPR001173">
    <property type="entry name" value="Glyco_trans_2-like"/>
</dbReference>
<dbReference type="EMBL" id="QRVL01000008">
    <property type="protein sequence ID" value="RGS39633.1"/>
    <property type="molecule type" value="Genomic_DNA"/>
</dbReference>
<dbReference type="RefSeq" id="WP_118097595.1">
    <property type="nucleotide sequence ID" value="NZ_CAUGCI010000002.1"/>
</dbReference>
<dbReference type="Proteomes" id="UP000266172">
    <property type="component" value="Unassembled WGS sequence"/>
</dbReference>
<evidence type="ECO:0000313" key="6">
    <source>
        <dbReference type="EMBL" id="RGS39633.1"/>
    </source>
</evidence>
<feature type="domain" description="Glycosyltransferase 2-like" evidence="5">
    <location>
        <begin position="5"/>
        <end position="190"/>
    </location>
</feature>
<evidence type="ECO:0000256" key="1">
    <source>
        <dbReference type="ARBA" id="ARBA00004776"/>
    </source>
</evidence>
<comment type="pathway">
    <text evidence="1">Cell wall biogenesis; cell wall polysaccharide biosynthesis.</text>
</comment>
<dbReference type="PANTHER" id="PTHR43179">
    <property type="entry name" value="RHAMNOSYLTRANSFERASE WBBL"/>
    <property type="match status" value="1"/>
</dbReference>
<evidence type="ECO:0000256" key="4">
    <source>
        <dbReference type="ARBA" id="ARBA00022679"/>
    </source>
</evidence>
<dbReference type="CDD" id="cd00761">
    <property type="entry name" value="Glyco_tranf_GTA_type"/>
    <property type="match status" value="1"/>
</dbReference>
<evidence type="ECO:0000313" key="7">
    <source>
        <dbReference type="Proteomes" id="UP000266172"/>
    </source>
</evidence>
<name>A0A395VB50_9FIRM</name>
<reference evidence="6 7" key="1">
    <citation type="submission" date="2018-08" db="EMBL/GenBank/DDBJ databases">
        <title>A genome reference for cultivated species of the human gut microbiota.</title>
        <authorList>
            <person name="Zou Y."/>
            <person name="Xue W."/>
            <person name="Luo G."/>
        </authorList>
    </citation>
    <scope>NUCLEOTIDE SEQUENCE [LARGE SCALE GENOMIC DNA]</scope>
    <source>
        <strain evidence="6 7">AF22-12AC</strain>
    </source>
</reference>
<comment type="caution">
    <text evidence="6">The sequence shown here is derived from an EMBL/GenBank/DDBJ whole genome shotgun (WGS) entry which is preliminary data.</text>
</comment>